<keyword evidence="1" id="KW-0732">Signal</keyword>
<sequence>MKQISVIFFSLIFSSAFSQKPTKIFTSDIDNFWVAYDSIQKTDHHSKKMDLIKRLYIDKGTEGLKTFMKVRDYNDTVFVNSIDKYPKFWNSIRPNTLTIKTKTNELEASVAKLKQIYPELKEAEMYFTIGGLNSGGTVSGNKVLVGAEIATGLPSTDVSEFQDDWLKGVFAEQSLDNIVSLNVHEYIHTQQTGNRRRVLSQSIKEGACDLIAELVMNTTLERKYLSYGKVHSAEVKELFKKEMFTGNFRNWLYNGRQKGESADLGYYVGYEICKLYYQNAKDKKQAVKDIIELNYDDDKAVEDFLLKSKFFNEKIDKRKLIKEYDKKLPYVVKTDPSNGAAHVSADTKEIRVTFSKEMVPGSYSFNLSDKGRDYYPISKIVGMENNNKTLVMLVNLKPNKEYEFVLTNKSFISKDGYPLKDEKFLIKFTTGNK</sequence>
<dbReference type="AlphaFoldDB" id="A0A316WR18"/>
<evidence type="ECO:0000259" key="2">
    <source>
        <dbReference type="Pfam" id="PF13205"/>
    </source>
</evidence>
<comment type="caution">
    <text evidence="3">The sequence shown here is derived from an EMBL/GenBank/DDBJ whole genome shotgun (WGS) entry which is preliminary data.</text>
</comment>
<evidence type="ECO:0000313" key="4">
    <source>
        <dbReference type="Proteomes" id="UP000236413"/>
    </source>
</evidence>
<accession>A0A316WR18</accession>
<protein>
    <recommendedName>
        <fullName evidence="2">SbsA Ig-like domain-containing protein</fullName>
    </recommendedName>
</protein>
<organism evidence="3 4">
    <name type="scientific">Chryseobacterium viscerum</name>
    <dbReference type="NCBI Taxonomy" id="1037377"/>
    <lineage>
        <taxon>Bacteria</taxon>
        <taxon>Pseudomonadati</taxon>
        <taxon>Bacteroidota</taxon>
        <taxon>Flavobacteriia</taxon>
        <taxon>Flavobacteriales</taxon>
        <taxon>Weeksellaceae</taxon>
        <taxon>Chryseobacterium group</taxon>
        <taxon>Chryseobacterium</taxon>
    </lineage>
</organism>
<name>A0A316WR18_9FLAO</name>
<gene>
    <name evidence="3" type="ORF">C1634_008435</name>
</gene>
<dbReference type="Proteomes" id="UP000236413">
    <property type="component" value="Unassembled WGS sequence"/>
</dbReference>
<reference evidence="3 4" key="1">
    <citation type="submission" date="2018-04" db="EMBL/GenBank/DDBJ databases">
        <title>Chryseobacterium oncorhynchi 701B-08T from rainbow trout, and Chryseobacterium viscerum 687B-08T from diseased fish.</title>
        <authorList>
            <person name="Jeong J.-J."/>
            <person name="Lee Y.J."/>
            <person name="Pathiraja D."/>
            <person name="Park B."/>
            <person name="Choi I.-G."/>
            <person name="Kim K.D."/>
        </authorList>
    </citation>
    <scope>NUCLEOTIDE SEQUENCE [LARGE SCALE GENOMIC DNA]</scope>
    <source>
        <strain evidence="3 4">687B-08</strain>
    </source>
</reference>
<feature type="domain" description="SbsA Ig-like" evidence="2">
    <location>
        <begin position="325"/>
        <end position="430"/>
    </location>
</feature>
<evidence type="ECO:0000256" key="1">
    <source>
        <dbReference type="ARBA" id="ARBA00022729"/>
    </source>
</evidence>
<evidence type="ECO:0000313" key="3">
    <source>
        <dbReference type="EMBL" id="PWN62793.1"/>
    </source>
</evidence>
<dbReference type="InterPro" id="IPR032812">
    <property type="entry name" value="SbsA_Ig"/>
</dbReference>
<dbReference type="RefSeq" id="WP_109738225.1">
    <property type="nucleotide sequence ID" value="NZ_PPEG02000003.1"/>
</dbReference>
<dbReference type="Pfam" id="PF13205">
    <property type="entry name" value="Big_5"/>
    <property type="match status" value="1"/>
</dbReference>
<dbReference type="EMBL" id="PPEG02000003">
    <property type="protein sequence ID" value="PWN62793.1"/>
    <property type="molecule type" value="Genomic_DNA"/>
</dbReference>
<proteinExistence type="predicted"/>